<dbReference type="InterPro" id="IPR006097">
    <property type="entry name" value="Glu/Leu/Phe/Val/Trp_DH_dimer"/>
</dbReference>
<dbReference type="FunFam" id="3.40.50.10860:FF:000003">
    <property type="entry name" value="Glutamate dehydrogenase"/>
    <property type="match status" value="1"/>
</dbReference>
<dbReference type="RefSeq" id="WP_115310781.1">
    <property type="nucleotide sequence ID" value="NZ_UHIO01000001.1"/>
</dbReference>
<dbReference type="InterPro" id="IPR033922">
    <property type="entry name" value="NAD_bind_Glu_DH"/>
</dbReference>
<dbReference type="Pfam" id="PF02812">
    <property type="entry name" value="ELFV_dehydrog_N"/>
    <property type="match status" value="1"/>
</dbReference>
<evidence type="ECO:0000259" key="9">
    <source>
        <dbReference type="SMART" id="SM00839"/>
    </source>
</evidence>
<dbReference type="InterPro" id="IPR036291">
    <property type="entry name" value="NAD(P)-bd_dom_sf"/>
</dbReference>
<protein>
    <recommendedName>
        <fullName evidence="2 4">Glutamate dehydrogenase</fullName>
    </recommendedName>
</protein>
<feature type="binding site" evidence="6">
    <location>
        <position position="93"/>
    </location>
    <ligand>
        <name>substrate</name>
    </ligand>
</feature>
<dbReference type="PROSITE" id="PS00074">
    <property type="entry name" value="GLFV_DEHYDROGENASE"/>
    <property type="match status" value="1"/>
</dbReference>
<dbReference type="AlphaFoldDB" id="A0A380NNY7"/>
<dbReference type="SMART" id="SM00839">
    <property type="entry name" value="ELFV_dehydrog"/>
    <property type="match status" value="1"/>
</dbReference>
<accession>A0A380NNY7</accession>
<proteinExistence type="inferred from homology"/>
<keyword evidence="3 4" id="KW-0560">Oxidoreductase</keyword>
<evidence type="ECO:0000256" key="8">
    <source>
        <dbReference type="RuleBase" id="RU004417"/>
    </source>
</evidence>
<dbReference type="PRINTS" id="PR00082">
    <property type="entry name" value="GLFDHDRGNASE"/>
</dbReference>
<feature type="binding site" evidence="6">
    <location>
        <position position="69"/>
    </location>
    <ligand>
        <name>substrate</name>
    </ligand>
</feature>
<dbReference type="GO" id="GO:0004352">
    <property type="term" value="F:glutamate dehydrogenase (NAD+) activity"/>
    <property type="evidence" value="ECO:0007669"/>
    <property type="project" value="TreeGrafter"/>
</dbReference>
<feature type="active site" description="Proton donor" evidence="5">
    <location>
        <position position="105"/>
    </location>
</feature>
<dbReference type="InterPro" id="IPR014362">
    <property type="entry name" value="Glu_DH"/>
</dbReference>
<gene>
    <name evidence="10" type="primary">gdhA</name>
    <name evidence="10" type="ORF">NCTC12020_01675</name>
</gene>
<evidence type="ECO:0000313" key="11">
    <source>
        <dbReference type="Proteomes" id="UP000255367"/>
    </source>
</evidence>
<keyword evidence="6" id="KW-0547">Nucleotide-binding</keyword>
<evidence type="ECO:0000256" key="4">
    <source>
        <dbReference type="PIRNR" id="PIRNR000185"/>
    </source>
</evidence>
<evidence type="ECO:0000256" key="1">
    <source>
        <dbReference type="ARBA" id="ARBA00006382"/>
    </source>
</evidence>
<sequence>MANYNPYENMLNTLDEAAQKLGLERNDYEVIRHPERELQVAIPVQMDDGHVEVFSGYRTQHSTIMGAAKGGIRFHPDSDENEVRALAAWMTIKNSIAHLPYGGGKGGIKVDPKKLSQRELERLTRGFVRKIAPIIGVDTDVPAPDVNTNPQIMAWIVDEFSTLKGVWSPGVVTGKPLAVGGSLGRNEATGRGCMFTLKSYLEKNGKKMSDVTIAVQGFGNVGSVGALLMHREGAKIVAIGDVHGSIYNENGIDVEKAYEYANSHGRSLEGYEEAGMKRIPNPELLLLDVDVLYLAALENQINGSNMKEVKAKAILEGANGPTTNEADLYFFDKGIDIIPDVLANGGGVVTSYYEWVQNKAGFYWDEEEVNTRLEKNMKMSFEEVWAMQQEYKVYPRLAAYMVALKRLVDASKLRGFNG</sequence>
<dbReference type="Gene3D" id="3.40.50.720">
    <property type="entry name" value="NAD(P)-binding Rossmann-like Domain"/>
    <property type="match status" value="1"/>
</dbReference>
<organism evidence="10 11">
    <name type="scientific">Veillonella criceti</name>
    <dbReference type="NCBI Taxonomy" id="103891"/>
    <lineage>
        <taxon>Bacteria</taxon>
        <taxon>Bacillati</taxon>
        <taxon>Bacillota</taxon>
        <taxon>Negativicutes</taxon>
        <taxon>Veillonellales</taxon>
        <taxon>Veillonellaceae</taxon>
        <taxon>Veillonella</taxon>
    </lineage>
</organism>
<dbReference type="OrthoDB" id="9803297at2"/>
<dbReference type="Pfam" id="PF00208">
    <property type="entry name" value="ELFV_dehydrog"/>
    <property type="match status" value="1"/>
</dbReference>
<dbReference type="SUPFAM" id="SSF51735">
    <property type="entry name" value="NAD(P)-binding Rossmann-fold domains"/>
    <property type="match status" value="1"/>
</dbReference>
<dbReference type="Gene3D" id="3.40.50.10860">
    <property type="entry name" value="Leucine Dehydrogenase, chain A, domain 1"/>
    <property type="match status" value="1"/>
</dbReference>
<dbReference type="CDD" id="cd01076">
    <property type="entry name" value="NAD_bind_1_Glu_DH"/>
    <property type="match status" value="1"/>
</dbReference>
<dbReference type="GO" id="GO:0000166">
    <property type="term" value="F:nucleotide binding"/>
    <property type="evidence" value="ECO:0007669"/>
    <property type="project" value="UniProtKB-KW"/>
</dbReference>
<dbReference type="PANTHER" id="PTHR11606">
    <property type="entry name" value="GLUTAMATE DEHYDROGENASE"/>
    <property type="match status" value="1"/>
</dbReference>
<dbReference type="PIRSF" id="PIRSF000185">
    <property type="entry name" value="Glu_DH"/>
    <property type="match status" value="1"/>
</dbReference>
<evidence type="ECO:0000256" key="5">
    <source>
        <dbReference type="PIRSR" id="PIRSR000185-1"/>
    </source>
</evidence>
<dbReference type="InterPro" id="IPR046346">
    <property type="entry name" value="Aminoacid_DH-like_N_sf"/>
</dbReference>
<evidence type="ECO:0000256" key="6">
    <source>
        <dbReference type="PIRSR" id="PIRSR000185-2"/>
    </source>
</evidence>
<evidence type="ECO:0000256" key="2">
    <source>
        <dbReference type="ARBA" id="ARBA00012896"/>
    </source>
</evidence>
<dbReference type="EMBL" id="UHIO01000001">
    <property type="protein sequence ID" value="SUP44469.1"/>
    <property type="molecule type" value="Genomic_DNA"/>
</dbReference>
<feature type="domain" description="Glutamate/phenylalanine/leucine/valine/L-tryptophan dehydrogenase C-terminal" evidence="9">
    <location>
        <begin position="182"/>
        <end position="415"/>
    </location>
</feature>
<dbReference type="PANTHER" id="PTHR11606:SF13">
    <property type="entry name" value="GLUTAMATE DEHYDROGENASE 1, MITOCHONDRIAL"/>
    <property type="match status" value="1"/>
</dbReference>
<dbReference type="Proteomes" id="UP000255367">
    <property type="component" value="Unassembled WGS sequence"/>
</dbReference>
<name>A0A380NNY7_9FIRM</name>
<feature type="binding site" evidence="6">
    <location>
        <position position="189"/>
    </location>
    <ligand>
        <name>NAD(+)</name>
        <dbReference type="ChEBI" id="CHEBI:57540"/>
    </ligand>
</feature>
<feature type="binding site" evidence="6">
    <location>
        <position position="220"/>
    </location>
    <ligand>
        <name>NAD(+)</name>
        <dbReference type="ChEBI" id="CHEBI:57540"/>
    </ligand>
</feature>
<dbReference type="SUPFAM" id="SSF53223">
    <property type="entry name" value="Aminoacid dehydrogenase-like, N-terminal domain"/>
    <property type="match status" value="1"/>
</dbReference>
<feature type="site" description="Important for catalysis" evidence="7">
    <location>
        <position position="145"/>
    </location>
</feature>
<keyword evidence="11" id="KW-1185">Reference proteome</keyword>
<evidence type="ECO:0000256" key="3">
    <source>
        <dbReference type="ARBA" id="ARBA00023002"/>
    </source>
</evidence>
<dbReference type="InterPro" id="IPR033524">
    <property type="entry name" value="Glu/Leu/Phe/Val_DH_AS"/>
</dbReference>
<reference evidence="10 11" key="1">
    <citation type="submission" date="2018-06" db="EMBL/GenBank/DDBJ databases">
        <authorList>
            <consortium name="Pathogen Informatics"/>
            <person name="Doyle S."/>
        </authorList>
    </citation>
    <scope>NUCLEOTIDE SEQUENCE [LARGE SCALE GENOMIC DNA]</scope>
    <source>
        <strain evidence="10 11">NCTC12020</strain>
    </source>
</reference>
<comment type="similarity">
    <text evidence="1 4 8">Belongs to the Glu/Leu/Phe/Val dehydrogenases family.</text>
</comment>
<dbReference type="InterPro" id="IPR006095">
    <property type="entry name" value="Glu/Leu/Phe/Val/Trp_DH"/>
</dbReference>
<dbReference type="InterPro" id="IPR006096">
    <property type="entry name" value="Glu/Leu/Phe/Val/Trp_DH_C"/>
</dbReference>
<evidence type="ECO:0000313" key="10">
    <source>
        <dbReference type="EMBL" id="SUP44469.1"/>
    </source>
</evidence>
<feature type="binding site" evidence="6">
    <location>
        <position position="351"/>
    </location>
    <ligand>
        <name>substrate</name>
    </ligand>
</feature>
<evidence type="ECO:0000256" key="7">
    <source>
        <dbReference type="PIRSR" id="PIRSR000185-3"/>
    </source>
</evidence>
<dbReference type="GO" id="GO:0006538">
    <property type="term" value="P:L-glutamate catabolic process"/>
    <property type="evidence" value="ECO:0007669"/>
    <property type="project" value="TreeGrafter"/>
</dbReference>
<keyword evidence="6" id="KW-0520">NAD</keyword>